<evidence type="ECO:0000256" key="2">
    <source>
        <dbReference type="ARBA" id="ARBA00023242"/>
    </source>
</evidence>
<proteinExistence type="predicted"/>
<dbReference type="OrthoDB" id="76557at2759"/>
<gene>
    <name evidence="5" type="ORF">TrST_g12390</name>
</gene>
<comment type="subcellular location">
    <subcellularLocation>
        <location evidence="1">Nucleus</location>
    </subcellularLocation>
</comment>
<dbReference type="GO" id="GO:0005634">
    <property type="term" value="C:nucleus"/>
    <property type="evidence" value="ECO:0007669"/>
    <property type="project" value="UniProtKB-SubCell"/>
</dbReference>
<reference evidence="6" key="1">
    <citation type="journal article" date="2023" name="Commun. Biol.">
        <title>Genome analysis of Parmales, the sister group of diatoms, reveals the evolutionary specialization of diatoms from phago-mixotrophs to photoautotrophs.</title>
        <authorList>
            <person name="Ban H."/>
            <person name="Sato S."/>
            <person name="Yoshikawa S."/>
            <person name="Yamada K."/>
            <person name="Nakamura Y."/>
            <person name="Ichinomiya M."/>
            <person name="Sato N."/>
            <person name="Blanc-Mathieu R."/>
            <person name="Endo H."/>
            <person name="Kuwata A."/>
            <person name="Ogata H."/>
        </authorList>
    </citation>
    <scope>NUCLEOTIDE SEQUENCE [LARGE SCALE GENOMIC DNA]</scope>
    <source>
        <strain evidence="6">NIES 3701</strain>
    </source>
</reference>
<evidence type="ECO:0000256" key="1">
    <source>
        <dbReference type="ARBA" id="ARBA00004123"/>
    </source>
</evidence>
<feature type="region of interest" description="Disordered" evidence="3">
    <location>
        <begin position="1"/>
        <end position="54"/>
    </location>
</feature>
<feature type="domain" description="Tudor" evidence="4">
    <location>
        <begin position="51"/>
        <end position="111"/>
    </location>
</feature>
<dbReference type="Gene3D" id="2.30.30.140">
    <property type="match status" value="3"/>
</dbReference>
<feature type="domain" description="Tudor" evidence="4">
    <location>
        <begin position="123"/>
        <end position="180"/>
    </location>
</feature>
<feature type="region of interest" description="Disordered" evidence="3">
    <location>
        <begin position="187"/>
        <end position="230"/>
    </location>
</feature>
<dbReference type="GO" id="GO:0000785">
    <property type="term" value="C:chromatin"/>
    <property type="evidence" value="ECO:0007669"/>
    <property type="project" value="TreeGrafter"/>
</dbReference>
<keyword evidence="6" id="KW-1185">Reference proteome</keyword>
<evidence type="ECO:0000256" key="3">
    <source>
        <dbReference type="SAM" id="MobiDB-lite"/>
    </source>
</evidence>
<protein>
    <recommendedName>
        <fullName evidence="4">Tudor domain-containing protein</fullName>
    </recommendedName>
</protein>
<dbReference type="InterPro" id="IPR002999">
    <property type="entry name" value="Tudor"/>
</dbReference>
<dbReference type="PANTHER" id="PTHR12663">
    <property type="entry name" value="ANDROGEN INDUCED INHIBITOR OF PROLIFERATION AS3 / PDS5-RELATED"/>
    <property type="match status" value="1"/>
</dbReference>
<dbReference type="Proteomes" id="UP001165085">
    <property type="component" value="Unassembled WGS sequence"/>
</dbReference>
<evidence type="ECO:0000313" key="5">
    <source>
        <dbReference type="EMBL" id="GMH63156.1"/>
    </source>
</evidence>
<evidence type="ECO:0000259" key="4">
    <source>
        <dbReference type="SMART" id="SM00333"/>
    </source>
</evidence>
<accession>A0A9W7A060</accession>
<dbReference type="GO" id="GO:0007064">
    <property type="term" value="P:mitotic sister chromatid cohesion"/>
    <property type="evidence" value="ECO:0007669"/>
    <property type="project" value="InterPro"/>
</dbReference>
<feature type="domain" description="Tudor" evidence="4">
    <location>
        <begin position="231"/>
        <end position="288"/>
    </location>
</feature>
<dbReference type="EMBL" id="BRXY01000082">
    <property type="protein sequence ID" value="GMH63156.1"/>
    <property type="molecule type" value="Genomic_DNA"/>
</dbReference>
<evidence type="ECO:0000313" key="6">
    <source>
        <dbReference type="Proteomes" id="UP001165085"/>
    </source>
</evidence>
<dbReference type="GO" id="GO:0006281">
    <property type="term" value="P:DNA repair"/>
    <property type="evidence" value="ECO:0007669"/>
    <property type="project" value="TreeGrafter"/>
</dbReference>
<dbReference type="PANTHER" id="PTHR12663:SF0">
    <property type="entry name" value="PRECOCIOUS DISSOCIATION OF SISTERS 5, ISOFORM A"/>
    <property type="match status" value="1"/>
</dbReference>
<sequence>MALSSSPKAKPGPKGNSPKTGRFVAPLKKKNPAGWTTGRIVSPPKKKPSRPGFERGDVGWRIRVHWNTREAYDGIIDTLNVDNGRVHITYDDGDKEWLNPLDTGSSWEFLCPPKERNPRPGFEREDVGRRIRVHWNTREAYDGIIDTFYVDNGRVHVAYDDGDEEWLNPLDKELSWEFLGPREEKRIVSPPKKKSARPGLTTVTTPLKPTDLMTGRIVSPPKKKLSRPGFERDDVGRRIRVHWNTREAYDGIIDTLNVDNGRVHVAYDDGDEEWLNPLDKELSWEFLGPLEENAKPLSSASSLTEEVGINPDKIYTDSEALYHCDQDGCNYKSKQPD</sequence>
<keyword evidence="2" id="KW-0539">Nucleus</keyword>
<dbReference type="SMART" id="SM00333">
    <property type="entry name" value="TUDOR"/>
    <property type="match status" value="3"/>
</dbReference>
<organism evidence="5 6">
    <name type="scientific">Triparma strigata</name>
    <dbReference type="NCBI Taxonomy" id="1606541"/>
    <lineage>
        <taxon>Eukaryota</taxon>
        <taxon>Sar</taxon>
        <taxon>Stramenopiles</taxon>
        <taxon>Ochrophyta</taxon>
        <taxon>Bolidophyceae</taxon>
        <taxon>Parmales</taxon>
        <taxon>Triparmaceae</taxon>
        <taxon>Triparma</taxon>
    </lineage>
</organism>
<dbReference type="InterPro" id="IPR039776">
    <property type="entry name" value="Pds5"/>
</dbReference>
<dbReference type="AlphaFoldDB" id="A0A9W7A060"/>
<comment type="caution">
    <text evidence="5">The sequence shown here is derived from an EMBL/GenBank/DDBJ whole genome shotgun (WGS) entry which is preliminary data.</text>
</comment>
<name>A0A9W7A060_9STRA</name>